<keyword evidence="2" id="KW-1185">Reference proteome</keyword>
<name>A0A1R4FK97_9MICC</name>
<dbReference type="RefSeq" id="WP_086995938.1">
    <property type="nucleotide sequence ID" value="NZ_FUHW01000020.1"/>
</dbReference>
<proteinExistence type="predicted"/>
<reference evidence="1 2" key="1">
    <citation type="submission" date="2017-02" db="EMBL/GenBank/DDBJ databases">
        <authorList>
            <person name="Peterson S.W."/>
        </authorList>
    </citation>
    <scope>NUCLEOTIDE SEQUENCE [LARGE SCALE GENOMIC DNA]</scope>
    <source>
        <strain evidence="1 2">B Ar 00.02</strain>
    </source>
</reference>
<accession>A0A1R4FK97</accession>
<evidence type="ECO:0000313" key="2">
    <source>
        <dbReference type="Proteomes" id="UP000195913"/>
    </source>
</evidence>
<gene>
    <name evidence="1" type="ORF">FM101_04305</name>
</gene>
<organism evidence="1 2">
    <name type="scientific">Arthrobacter rhombi</name>
    <dbReference type="NCBI Taxonomy" id="71253"/>
    <lineage>
        <taxon>Bacteria</taxon>
        <taxon>Bacillati</taxon>
        <taxon>Actinomycetota</taxon>
        <taxon>Actinomycetes</taxon>
        <taxon>Micrococcales</taxon>
        <taxon>Micrococcaceae</taxon>
        <taxon>Arthrobacter</taxon>
    </lineage>
</organism>
<dbReference type="AlphaFoldDB" id="A0A1R4FK97"/>
<sequence>MSLFRRHRIHEKIVAPAAHAALAAADQVPVPPIYKYRINEELATKIALKAYGAGSDGKPNIPRMPLSG</sequence>
<evidence type="ECO:0000313" key="1">
    <source>
        <dbReference type="EMBL" id="SJM56182.1"/>
    </source>
</evidence>
<dbReference type="EMBL" id="FUHW01000020">
    <property type="protein sequence ID" value="SJM56182.1"/>
    <property type="molecule type" value="Genomic_DNA"/>
</dbReference>
<dbReference type="Proteomes" id="UP000195913">
    <property type="component" value="Unassembled WGS sequence"/>
</dbReference>
<protein>
    <submittedName>
        <fullName evidence="1">Uncharacterized protein</fullName>
    </submittedName>
</protein>